<dbReference type="EMBL" id="FCOK02000065">
    <property type="protein sequence ID" value="SAL61578.1"/>
    <property type="molecule type" value="Genomic_DNA"/>
</dbReference>
<protein>
    <submittedName>
        <fullName evidence="1">Uncharacterized protein</fullName>
    </submittedName>
</protein>
<dbReference type="AlphaFoldDB" id="A0A158IYA5"/>
<gene>
    <name evidence="1" type="ORF">AWB69_06852</name>
</gene>
<evidence type="ECO:0000313" key="1">
    <source>
        <dbReference type="EMBL" id="SAL61578.1"/>
    </source>
</evidence>
<accession>A0A158IYA5</accession>
<dbReference type="RefSeq" id="WP_062091083.1">
    <property type="nucleotide sequence ID" value="NZ_FCOK02000065.1"/>
</dbReference>
<dbReference type="Proteomes" id="UP000054683">
    <property type="component" value="Unassembled WGS sequence"/>
</dbReference>
<sequence length="292" mass="31914">MSLTVYQYHMADVQIQHVAGERGLGILALKFSVNFSITNQYPDDPPGMFIDCLRANVWVHAPNRGRLLLGNGEFERPLVVRRLINSTTQSSLLRVTFGDAQLLALEELRGGGGVNFELEIIGLAHAPNDTYPTDHSVRVELNLSNWVKVLESLGAADSIVVGVDIPLSAPTQMVHAVECLRNARGALVAGEYHQTVSSCRLALDSLKEASPILLELSKSVLEGRRRDFSKSHRAAVLYNAVRNYTHLSHHVGGEGQPEVFSRRDAVMVLTTAASLVGMVAELEESTQPVAEE</sequence>
<reference evidence="1 2" key="1">
    <citation type="submission" date="2016-01" db="EMBL/GenBank/DDBJ databases">
        <authorList>
            <person name="Oliw E.H."/>
        </authorList>
    </citation>
    <scope>NUCLEOTIDE SEQUENCE [LARGE SCALE GENOMIC DNA]</scope>
    <source>
        <strain evidence="1">LMG 27134</strain>
    </source>
</reference>
<name>A0A158IYA5_9BURK</name>
<organism evidence="1 2">
    <name type="scientific">Caballeronia udeis</name>
    <dbReference type="NCBI Taxonomy" id="1232866"/>
    <lineage>
        <taxon>Bacteria</taxon>
        <taxon>Pseudomonadati</taxon>
        <taxon>Pseudomonadota</taxon>
        <taxon>Betaproteobacteria</taxon>
        <taxon>Burkholderiales</taxon>
        <taxon>Burkholderiaceae</taxon>
        <taxon>Caballeronia</taxon>
    </lineage>
</organism>
<evidence type="ECO:0000313" key="2">
    <source>
        <dbReference type="Proteomes" id="UP000054683"/>
    </source>
</evidence>
<proteinExistence type="predicted"/>